<reference evidence="1 2" key="1">
    <citation type="submission" date="2021-03" db="EMBL/GenBank/DDBJ databases">
        <title>Genomic Encyclopedia of Type Strains, Phase IV (KMG-IV): sequencing the most valuable type-strain genomes for metagenomic binning, comparative biology and taxonomic classification.</title>
        <authorList>
            <person name="Goeker M."/>
        </authorList>
    </citation>
    <scope>NUCLEOTIDE SEQUENCE [LARGE SCALE GENOMIC DNA]</scope>
    <source>
        <strain evidence="1 2">DSM 26048</strain>
    </source>
</reference>
<dbReference type="Proteomes" id="UP001519287">
    <property type="component" value="Unassembled WGS sequence"/>
</dbReference>
<sequence length="116" mass="13166">MFEILSYPLSEHDPGWPGNFKMKTEPSTLISKGEVANQYIITLHNHFGSHMDGAKHFNDKGPRLSELPLDTFIYNQPLLLDIPKTFGEKVFDSDLRPLAEKIKKADLLMIRSLVGI</sequence>
<keyword evidence="2" id="KW-1185">Reference proteome</keyword>
<dbReference type="Pfam" id="PF04199">
    <property type="entry name" value="Cyclase"/>
    <property type="match status" value="1"/>
</dbReference>
<dbReference type="RefSeq" id="WP_209978576.1">
    <property type="nucleotide sequence ID" value="NZ_JAGGLB010000047.1"/>
</dbReference>
<protein>
    <submittedName>
        <fullName evidence="1">Kynurenine formamidase</fullName>
    </submittedName>
</protein>
<dbReference type="SUPFAM" id="SSF102198">
    <property type="entry name" value="Putative cyclase"/>
    <property type="match status" value="1"/>
</dbReference>
<dbReference type="InterPro" id="IPR037175">
    <property type="entry name" value="KFase_sf"/>
</dbReference>
<dbReference type="EMBL" id="JAGGLB010000047">
    <property type="protein sequence ID" value="MBP1996292.1"/>
    <property type="molecule type" value="Genomic_DNA"/>
</dbReference>
<dbReference type="InterPro" id="IPR007325">
    <property type="entry name" value="KFase/CYL"/>
</dbReference>
<comment type="caution">
    <text evidence="1">The sequence shown here is derived from an EMBL/GenBank/DDBJ whole genome shotgun (WGS) entry which is preliminary data.</text>
</comment>
<organism evidence="1 2">
    <name type="scientific">Paenibacillus eucommiae</name>
    <dbReference type="NCBI Taxonomy" id="1355755"/>
    <lineage>
        <taxon>Bacteria</taxon>
        <taxon>Bacillati</taxon>
        <taxon>Bacillota</taxon>
        <taxon>Bacilli</taxon>
        <taxon>Bacillales</taxon>
        <taxon>Paenibacillaceae</taxon>
        <taxon>Paenibacillus</taxon>
    </lineage>
</organism>
<name>A0ABS4J8Y1_9BACL</name>
<accession>A0ABS4J8Y1</accession>
<evidence type="ECO:0000313" key="1">
    <source>
        <dbReference type="EMBL" id="MBP1996292.1"/>
    </source>
</evidence>
<evidence type="ECO:0000313" key="2">
    <source>
        <dbReference type="Proteomes" id="UP001519287"/>
    </source>
</evidence>
<gene>
    <name evidence="1" type="ORF">J2Z66_007938</name>
</gene>
<proteinExistence type="predicted"/>
<dbReference type="Gene3D" id="3.50.30.50">
    <property type="entry name" value="Putative cyclase"/>
    <property type="match status" value="1"/>
</dbReference>